<sequence length="411" mass="44962">MHPNKLDPSPADIAELQRDCHPFPAYIDAMYGRPTEYERLMGNPESARINSQDENPPSSKHAATGNLMVSAPYQYQQTNRFQHRKSASPAPVPAASLYPSPQSMYAVPPSSRLGNIKTSRVSSQPPEGLGQSLQQQQQQQQQQNPSLFGGPMKSTGGGWIGGAPTSQTQSGGALGQNKIGSSPPSLFACGLAPTQLPAGALPQSSAPSLAPPPNPVSRMPSAPTAPKTPVRILGYNDLWKPAFNWIPRQVRTSSNEKVGRLHGIIANENAPMSTRNLAKAQLIELSGQVMVALKLTIVRKMHQAMPSLYDAVLTRHHYPSHHPETLKANEAIHKIRQQFPGPPQEYMTGMFQEMVKRGKQGKVPYEAIPGWLEQWNREHAPKATNENAATRNDELELSKGESSPLPRWRDS</sequence>
<feature type="compositionally biased region" description="Polar residues" evidence="1">
    <location>
        <begin position="48"/>
        <end position="58"/>
    </location>
</feature>
<comment type="caution">
    <text evidence="2">The sequence shown here is derived from an EMBL/GenBank/DDBJ whole genome shotgun (WGS) entry which is preliminary data.</text>
</comment>
<name>A0A9P6KJL3_9PLEO</name>
<feature type="compositionally biased region" description="Low complexity" evidence="1">
    <location>
        <begin position="134"/>
        <end position="143"/>
    </location>
</feature>
<proteinExistence type="predicted"/>
<accession>A0A9P6KJL3</accession>
<evidence type="ECO:0000256" key="1">
    <source>
        <dbReference type="SAM" id="MobiDB-lite"/>
    </source>
</evidence>
<protein>
    <submittedName>
        <fullName evidence="2">Uncharacterized protein</fullName>
    </submittedName>
</protein>
<reference evidence="2" key="1">
    <citation type="journal article" date="2020" name="Mol. Plant Microbe Interact.">
        <title>Genome Sequence of the Biocontrol Agent Coniothyrium minitans strain Conio (IMI 134523).</title>
        <authorList>
            <person name="Patel D."/>
            <person name="Shittu T.A."/>
            <person name="Baroncelli R."/>
            <person name="Muthumeenakshi S."/>
            <person name="Osborne T.H."/>
            <person name="Janganan T.K."/>
            <person name="Sreenivasaprasad S."/>
        </authorList>
    </citation>
    <scope>NUCLEOTIDE SEQUENCE</scope>
    <source>
        <strain evidence="2">Conio</strain>
    </source>
</reference>
<keyword evidence="3" id="KW-1185">Reference proteome</keyword>
<gene>
    <name evidence="2" type="ORF">PMIN01_13285</name>
</gene>
<feature type="compositionally biased region" description="Polar residues" evidence="1">
    <location>
        <begin position="112"/>
        <end position="125"/>
    </location>
</feature>
<feature type="region of interest" description="Disordered" evidence="1">
    <location>
        <begin position="198"/>
        <end position="228"/>
    </location>
</feature>
<dbReference type="AlphaFoldDB" id="A0A9P6KJL3"/>
<feature type="region of interest" description="Disordered" evidence="1">
    <location>
        <begin position="376"/>
        <end position="411"/>
    </location>
</feature>
<dbReference type="Proteomes" id="UP000756921">
    <property type="component" value="Unassembled WGS sequence"/>
</dbReference>
<organism evidence="2 3">
    <name type="scientific">Paraphaeosphaeria minitans</name>
    <dbReference type="NCBI Taxonomy" id="565426"/>
    <lineage>
        <taxon>Eukaryota</taxon>
        <taxon>Fungi</taxon>
        <taxon>Dikarya</taxon>
        <taxon>Ascomycota</taxon>
        <taxon>Pezizomycotina</taxon>
        <taxon>Dothideomycetes</taxon>
        <taxon>Pleosporomycetidae</taxon>
        <taxon>Pleosporales</taxon>
        <taxon>Massarineae</taxon>
        <taxon>Didymosphaeriaceae</taxon>
        <taxon>Paraphaeosphaeria</taxon>
    </lineage>
</organism>
<feature type="region of interest" description="Disordered" evidence="1">
    <location>
        <begin position="41"/>
        <end position="73"/>
    </location>
</feature>
<evidence type="ECO:0000313" key="3">
    <source>
        <dbReference type="Proteomes" id="UP000756921"/>
    </source>
</evidence>
<feature type="region of interest" description="Disordered" evidence="1">
    <location>
        <begin position="103"/>
        <end position="179"/>
    </location>
</feature>
<dbReference type="OrthoDB" id="3800309at2759"/>
<dbReference type="EMBL" id="WJXW01000018">
    <property type="protein sequence ID" value="KAF9728905.1"/>
    <property type="molecule type" value="Genomic_DNA"/>
</dbReference>
<evidence type="ECO:0000313" key="2">
    <source>
        <dbReference type="EMBL" id="KAF9728905.1"/>
    </source>
</evidence>
<feature type="compositionally biased region" description="Low complexity" evidence="1">
    <location>
        <begin position="198"/>
        <end position="208"/>
    </location>
</feature>